<dbReference type="PANTHER" id="PTHR48022:SF11">
    <property type="entry name" value="MONOSACCHARIDE TRANSPORTER (HXT8), PUTATIVE (AFU_ORTHOLOGUE AFUA_2G08120)-RELATED"/>
    <property type="match status" value="1"/>
</dbReference>
<feature type="transmembrane region" description="Helical" evidence="9">
    <location>
        <begin position="315"/>
        <end position="334"/>
    </location>
</feature>
<dbReference type="AlphaFoldDB" id="A0A072NTS4"/>
<dbReference type="HOGENOM" id="CLU_001265_30_13_1"/>
<feature type="region of interest" description="Disordered" evidence="8">
    <location>
        <begin position="493"/>
        <end position="515"/>
    </location>
</feature>
<dbReference type="GeneID" id="25287776"/>
<feature type="transmembrane region" description="Helical" evidence="9">
    <location>
        <begin position="157"/>
        <end position="179"/>
    </location>
</feature>
<evidence type="ECO:0000313" key="12">
    <source>
        <dbReference type="Proteomes" id="UP000027920"/>
    </source>
</evidence>
<keyword evidence="3 7" id="KW-0813">Transport</keyword>
<evidence type="ECO:0000256" key="2">
    <source>
        <dbReference type="ARBA" id="ARBA00010992"/>
    </source>
</evidence>
<proteinExistence type="inferred from homology"/>
<organism evidence="11 12">
    <name type="scientific">Exophiala aquamarina CBS 119918</name>
    <dbReference type="NCBI Taxonomy" id="1182545"/>
    <lineage>
        <taxon>Eukaryota</taxon>
        <taxon>Fungi</taxon>
        <taxon>Dikarya</taxon>
        <taxon>Ascomycota</taxon>
        <taxon>Pezizomycotina</taxon>
        <taxon>Eurotiomycetes</taxon>
        <taxon>Chaetothyriomycetidae</taxon>
        <taxon>Chaetothyriales</taxon>
        <taxon>Herpotrichiellaceae</taxon>
        <taxon>Exophiala</taxon>
    </lineage>
</organism>
<feature type="transmembrane region" description="Helical" evidence="9">
    <location>
        <begin position="444"/>
        <end position="461"/>
    </location>
</feature>
<evidence type="ECO:0000256" key="5">
    <source>
        <dbReference type="ARBA" id="ARBA00022989"/>
    </source>
</evidence>
<dbReference type="PROSITE" id="PS00216">
    <property type="entry name" value="SUGAR_TRANSPORT_1"/>
    <property type="match status" value="1"/>
</dbReference>
<feature type="transmembrane region" description="Helical" evidence="9">
    <location>
        <begin position="185"/>
        <end position="208"/>
    </location>
</feature>
<keyword evidence="12" id="KW-1185">Reference proteome</keyword>
<reference evidence="11 12" key="1">
    <citation type="submission" date="2013-03" db="EMBL/GenBank/DDBJ databases">
        <title>The Genome Sequence of Exophiala aquamarina CBS 119918.</title>
        <authorList>
            <consortium name="The Broad Institute Genomics Platform"/>
            <person name="Cuomo C."/>
            <person name="de Hoog S."/>
            <person name="Gorbushina A."/>
            <person name="Walker B."/>
            <person name="Young S.K."/>
            <person name="Zeng Q."/>
            <person name="Gargeya S."/>
            <person name="Fitzgerald M."/>
            <person name="Haas B."/>
            <person name="Abouelleil A."/>
            <person name="Allen A.W."/>
            <person name="Alvarado L."/>
            <person name="Arachchi H.M."/>
            <person name="Berlin A.M."/>
            <person name="Chapman S.B."/>
            <person name="Gainer-Dewar J."/>
            <person name="Goldberg J."/>
            <person name="Griggs A."/>
            <person name="Gujja S."/>
            <person name="Hansen M."/>
            <person name="Howarth C."/>
            <person name="Imamovic A."/>
            <person name="Ireland A."/>
            <person name="Larimer J."/>
            <person name="McCowan C."/>
            <person name="Murphy C."/>
            <person name="Pearson M."/>
            <person name="Poon T.W."/>
            <person name="Priest M."/>
            <person name="Roberts A."/>
            <person name="Saif S."/>
            <person name="Shea T."/>
            <person name="Sisk P."/>
            <person name="Sykes S."/>
            <person name="Wortman J."/>
            <person name="Nusbaum C."/>
            <person name="Birren B."/>
        </authorList>
    </citation>
    <scope>NUCLEOTIDE SEQUENCE [LARGE SCALE GENOMIC DNA]</scope>
    <source>
        <strain evidence="11 12">CBS 119918</strain>
    </source>
</reference>
<gene>
    <name evidence="11" type="ORF">A1O9_12882</name>
</gene>
<name>A0A072NTS4_9EURO</name>
<dbReference type="InterPro" id="IPR050360">
    <property type="entry name" value="MFS_Sugar_Transporters"/>
</dbReference>
<accession>A0A072NTS4</accession>
<comment type="caution">
    <text evidence="11">The sequence shown here is derived from an EMBL/GenBank/DDBJ whole genome shotgun (WGS) entry which is preliminary data.</text>
</comment>
<evidence type="ECO:0000256" key="9">
    <source>
        <dbReference type="SAM" id="Phobius"/>
    </source>
</evidence>
<feature type="transmembrane region" description="Helical" evidence="9">
    <location>
        <begin position="346"/>
        <end position="365"/>
    </location>
</feature>
<dbReference type="FunFam" id="1.20.1250.20:FF:000134">
    <property type="entry name" value="MFS sugar transporter protein"/>
    <property type="match status" value="1"/>
</dbReference>
<dbReference type="NCBIfam" id="TIGR00879">
    <property type="entry name" value="SP"/>
    <property type="match status" value="1"/>
</dbReference>
<feature type="transmembrane region" description="Helical" evidence="9">
    <location>
        <begin position="12"/>
        <end position="41"/>
    </location>
</feature>
<feature type="domain" description="Major facilitator superfamily (MFS) profile" evidence="10">
    <location>
        <begin position="19"/>
        <end position="467"/>
    </location>
</feature>
<dbReference type="InterPro" id="IPR005829">
    <property type="entry name" value="Sugar_transporter_CS"/>
</dbReference>
<evidence type="ECO:0000313" key="11">
    <source>
        <dbReference type="EMBL" id="KEF51066.1"/>
    </source>
</evidence>
<dbReference type="InterPro" id="IPR003663">
    <property type="entry name" value="Sugar/inositol_transpt"/>
</dbReference>
<evidence type="ECO:0000259" key="10">
    <source>
        <dbReference type="PROSITE" id="PS50850"/>
    </source>
</evidence>
<evidence type="ECO:0000256" key="8">
    <source>
        <dbReference type="SAM" id="MobiDB-lite"/>
    </source>
</evidence>
<dbReference type="EMBL" id="AMGV01000030">
    <property type="protein sequence ID" value="KEF51066.1"/>
    <property type="molecule type" value="Genomic_DNA"/>
</dbReference>
<protein>
    <recommendedName>
        <fullName evidence="10">Major facilitator superfamily (MFS) profile domain-containing protein</fullName>
    </recommendedName>
</protein>
<keyword evidence="5 9" id="KW-1133">Transmembrane helix</keyword>
<evidence type="ECO:0000256" key="1">
    <source>
        <dbReference type="ARBA" id="ARBA00004141"/>
    </source>
</evidence>
<comment type="subcellular location">
    <subcellularLocation>
        <location evidence="1">Membrane</location>
        <topology evidence="1">Multi-pass membrane protein</topology>
    </subcellularLocation>
</comment>
<keyword evidence="6 9" id="KW-0472">Membrane</keyword>
<feature type="transmembrane region" description="Helical" evidence="9">
    <location>
        <begin position="67"/>
        <end position="87"/>
    </location>
</feature>
<comment type="similarity">
    <text evidence="2 7">Belongs to the major facilitator superfamily. Sugar transporter (TC 2.A.1.1) family.</text>
</comment>
<dbReference type="Pfam" id="PF00083">
    <property type="entry name" value="Sugar_tr"/>
    <property type="match status" value="1"/>
</dbReference>
<sequence length="515" mass="56493">MERPLAVSTERYSGYNVAVVVFAAFGSWLSGYGLAVIIATIGQPSFYASIDLDPDPTSPGYRHTSDIIATVQGIFFAGGALGCIFAGSVGRLLGRIRSFQLCAAICITGAAIQTGAVNQAMYIAARFITGFGTGHTFAAMPVYLAEVAPPHSRGLMVGVHGSVVNVGYMTAAWVGFGTFHSSSSFAWRFPNAILIILALCFFAGTFYMPESPRWLVLKDRDDEALKILRRLHHDPSDPQDSFARRELRLIHKQIALDNRALQEGGRWQLFTEPTYRRRIILSILVVVGTQNTAILVITNYNALFYQSLGLSNSEALITSAGFQTWAVIWGFLGLPLSDRVGRRRLLLIGFVSIACVLSIATGLIAKYNRTRTKSWAAASLAFLYLFVSCYTCFIEVNCWTVATEIFPSHLRPQGTGIAIAALMLTDLLWLQLAPTAQSTIGWKYYIVFIVLTAAHAVYFYFELPEASTSGLALEEIDKLFGKEPASCLADVENDDYEKGEDHVEHGAVAEVEKRD</sequence>
<dbReference type="PROSITE" id="PS50850">
    <property type="entry name" value="MFS"/>
    <property type="match status" value="1"/>
</dbReference>
<dbReference type="PANTHER" id="PTHR48022">
    <property type="entry name" value="PLASTIDIC GLUCOSE TRANSPORTER 4"/>
    <property type="match status" value="1"/>
</dbReference>
<dbReference type="VEuPathDB" id="FungiDB:A1O9_12882"/>
<feature type="transmembrane region" description="Helical" evidence="9">
    <location>
        <begin position="414"/>
        <end position="432"/>
    </location>
</feature>
<evidence type="ECO:0000256" key="6">
    <source>
        <dbReference type="ARBA" id="ARBA00023136"/>
    </source>
</evidence>
<feature type="compositionally biased region" description="Basic and acidic residues" evidence="8">
    <location>
        <begin position="499"/>
        <end position="515"/>
    </location>
</feature>
<dbReference type="InterPro" id="IPR036259">
    <property type="entry name" value="MFS_trans_sf"/>
</dbReference>
<dbReference type="InterPro" id="IPR005828">
    <property type="entry name" value="MFS_sugar_transport-like"/>
</dbReference>
<feature type="transmembrane region" description="Helical" evidence="9">
    <location>
        <begin position="377"/>
        <end position="402"/>
    </location>
</feature>
<dbReference type="RefSeq" id="XP_013253656.1">
    <property type="nucleotide sequence ID" value="XM_013398202.1"/>
</dbReference>
<dbReference type="GO" id="GO:0016020">
    <property type="term" value="C:membrane"/>
    <property type="evidence" value="ECO:0007669"/>
    <property type="project" value="UniProtKB-SubCell"/>
</dbReference>
<feature type="transmembrane region" description="Helical" evidence="9">
    <location>
        <begin position="123"/>
        <end position="145"/>
    </location>
</feature>
<dbReference type="GO" id="GO:0005351">
    <property type="term" value="F:carbohydrate:proton symporter activity"/>
    <property type="evidence" value="ECO:0007669"/>
    <property type="project" value="TreeGrafter"/>
</dbReference>
<dbReference type="Gene3D" id="1.20.1250.20">
    <property type="entry name" value="MFS general substrate transporter like domains"/>
    <property type="match status" value="1"/>
</dbReference>
<dbReference type="OrthoDB" id="6133115at2759"/>
<dbReference type="SUPFAM" id="SSF103473">
    <property type="entry name" value="MFS general substrate transporter"/>
    <property type="match status" value="1"/>
</dbReference>
<evidence type="ECO:0000256" key="4">
    <source>
        <dbReference type="ARBA" id="ARBA00022692"/>
    </source>
</evidence>
<dbReference type="PROSITE" id="PS00217">
    <property type="entry name" value="SUGAR_TRANSPORT_2"/>
    <property type="match status" value="1"/>
</dbReference>
<evidence type="ECO:0000256" key="3">
    <source>
        <dbReference type="ARBA" id="ARBA00022448"/>
    </source>
</evidence>
<dbReference type="InterPro" id="IPR020846">
    <property type="entry name" value="MFS_dom"/>
</dbReference>
<dbReference type="Proteomes" id="UP000027920">
    <property type="component" value="Unassembled WGS sequence"/>
</dbReference>
<dbReference type="PRINTS" id="PR00171">
    <property type="entry name" value="SUGRTRNSPORT"/>
</dbReference>
<keyword evidence="4 9" id="KW-0812">Transmembrane</keyword>
<evidence type="ECO:0000256" key="7">
    <source>
        <dbReference type="RuleBase" id="RU003346"/>
    </source>
</evidence>
<feature type="transmembrane region" description="Helical" evidence="9">
    <location>
        <begin position="279"/>
        <end position="303"/>
    </location>
</feature>